<evidence type="ECO:0000313" key="2">
    <source>
        <dbReference type="Proteomes" id="UP001217417"/>
    </source>
</evidence>
<name>A0AAD7VVD6_9ASCO</name>
<proteinExistence type="predicted"/>
<keyword evidence="2" id="KW-1185">Reference proteome</keyword>
<sequence>MPNIQRLNQEFEANQLAMQSRATAQVALQELETLSPEPENPATEVDTRPIWPGRIELIYQAYLAENTTWLAANPTVRPTQYRTKRGLLRWTKAVCNGEMWQLPRQRINLETETLIEGPASWKTEEVQAWLDWEQRQEQDLERQLDTEYAAAGGFGSESRRGIGHIHRQLQAESDAERSQYRFCD</sequence>
<dbReference type="Proteomes" id="UP001217417">
    <property type="component" value="Unassembled WGS sequence"/>
</dbReference>
<dbReference type="EMBL" id="JARPMG010000001">
    <property type="protein sequence ID" value="KAJ8103403.1"/>
    <property type="molecule type" value="Genomic_DNA"/>
</dbReference>
<organism evidence="1 2">
    <name type="scientific">Lipomyces tetrasporus</name>
    <dbReference type="NCBI Taxonomy" id="54092"/>
    <lineage>
        <taxon>Eukaryota</taxon>
        <taxon>Fungi</taxon>
        <taxon>Dikarya</taxon>
        <taxon>Ascomycota</taxon>
        <taxon>Saccharomycotina</taxon>
        <taxon>Lipomycetes</taxon>
        <taxon>Lipomycetales</taxon>
        <taxon>Lipomycetaceae</taxon>
        <taxon>Lipomyces</taxon>
    </lineage>
</organism>
<dbReference type="AlphaFoldDB" id="A0AAD7VVD6"/>
<accession>A0AAD7VVD6</accession>
<evidence type="ECO:0000313" key="1">
    <source>
        <dbReference type="EMBL" id="KAJ8103403.1"/>
    </source>
</evidence>
<gene>
    <name evidence="1" type="ORF">POJ06DRAFT_234429</name>
</gene>
<comment type="caution">
    <text evidence="1">The sequence shown here is derived from an EMBL/GenBank/DDBJ whole genome shotgun (WGS) entry which is preliminary data.</text>
</comment>
<dbReference type="RefSeq" id="XP_056046853.1">
    <property type="nucleotide sequence ID" value="XM_056185787.1"/>
</dbReference>
<protein>
    <submittedName>
        <fullName evidence="1">Uncharacterized protein</fullName>
    </submittedName>
</protein>
<dbReference type="GeneID" id="80880953"/>
<reference evidence="1" key="1">
    <citation type="submission" date="2023-03" db="EMBL/GenBank/DDBJ databases">
        <title>Near-Complete genome sequence of Lipomyces tetrasporous NRRL Y-64009, an oleaginous yeast capable of growing on lignocellulosic hydrolysates.</title>
        <authorList>
            <consortium name="Lawrence Berkeley National Laboratory"/>
            <person name="Jagtap S.S."/>
            <person name="Liu J.-J."/>
            <person name="Walukiewicz H.E."/>
            <person name="Pangilinan J."/>
            <person name="Lipzen A."/>
            <person name="Ahrendt S."/>
            <person name="Koriabine M."/>
            <person name="Cobaugh K."/>
            <person name="Salamov A."/>
            <person name="Yoshinaga Y."/>
            <person name="Ng V."/>
            <person name="Daum C."/>
            <person name="Grigoriev I.V."/>
            <person name="Slininger P.J."/>
            <person name="Dien B.S."/>
            <person name="Jin Y.-S."/>
            <person name="Rao C.V."/>
        </authorList>
    </citation>
    <scope>NUCLEOTIDE SEQUENCE</scope>
    <source>
        <strain evidence="1">NRRL Y-64009</strain>
    </source>
</reference>